<accession>A0A939C6U3</accession>
<name>A0A939C6U3_9ARCH</name>
<dbReference type="PANTHER" id="PTHR43861">
    <property type="entry name" value="TRANS-ACONITATE 2-METHYLTRANSFERASE-RELATED"/>
    <property type="match status" value="1"/>
</dbReference>
<dbReference type="GO" id="GO:0032259">
    <property type="term" value="P:methylation"/>
    <property type="evidence" value="ECO:0007669"/>
    <property type="project" value="UniProtKB-KW"/>
</dbReference>
<sequence>MDASNYNKEIYKSKKKFNKGYFRTFKGRTKKIIGMLSGFEGSLLDVGCGDATMTAQIRDALKCNAKAVELVDENVRKARAKGIEVKKVDLNREKLPFKQASFDAVLAGEVLEHVIDSDGLLLEIKRVLKKGGTLILSVPNTASWYNRAMLLFGYLPLFIESGSRKSYGTPYGRLNGHVKAFTKKSLEEMLRENGFEIAKVVGSGFSRAGQEEYSSAIEMAGAKLFFLGERIFSKRSSLATNIIVKAVKA</sequence>
<keyword evidence="1" id="KW-0489">Methyltransferase</keyword>
<evidence type="ECO:0000313" key="2">
    <source>
        <dbReference type="Proteomes" id="UP000809243"/>
    </source>
</evidence>
<gene>
    <name evidence="1" type="ORF">JW744_05175</name>
</gene>
<organism evidence="1 2">
    <name type="scientific">Candidatus Iainarchaeum sp</name>
    <dbReference type="NCBI Taxonomy" id="3101447"/>
    <lineage>
        <taxon>Archaea</taxon>
        <taxon>Candidatus Iainarchaeota</taxon>
        <taxon>Candidatus Iainarchaeia</taxon>
        <taxon>Candidatus Iainarchaeales</taxon>
        <taxon>Candidatus Iainarchaeaceae</taxon>
        <taxon>Candidatus Iainarchaeum</taxon>
    </lineage>
</organism>
<dbReference type="CDD" id="cd02440">
    <property type="entry name" value="AdoMet_MTases"/>
    <property type="match status" value="1"/>
</dbReference>
<dbReference type="Proteomes" id="UP000809243">
    <property type="component" value="Unassembled WGS sequence"/>
</dbReference>
<dbReference type="Gene3D" id="3.40.50.150">
    <property type="entry name" value="Vaccinia Virus protein VP39"/>
    <property type="match status" value="1"/>
</dbReference>
<proteinExistence type="predicted"/>
<dbReference type="GO" id="GO:0008168">
    <property type="term" value="F:methyltransferase activity"/>
    <property type="evidence" value="ECO:0007669"/>
    <property type="project" value="UniProtKB-KW"/>
</dbReference>
<evidence type="ECO:0000313" key="1">
    <source>
        <dbReference type="EMBL" id="MBN2067833.1"/>
    </source>
</evidence>
<comment type="caution">
    <text evidence="1">The sequence shown here is derived from an EMBL/GenBank/DDBJ whole genome shotgun (WGS) entry which is preliminary data.</text>
</comment>
<dbReference type="InterPro" id="IPR029063">
    <property type="entry name" value="SAM-dependent_MTases_sf"/>
</dbReference>
<dbReference type="Pfam" id="PF13489">
    <property type="entry name" value="Methyltransf_23"/>
    <property type="match status" value="1"/>
</dbReference>
<protein>
    <submittedName>
        <fullName evidence="1">Class I SAM-dependent methyltransferase</fullName>
    </submittedName>
</protein>
<reference evidence="1" key="1">
    <citation type="submission" date="2021-01" db="EMBL/GenBank/DDBJ databases">
        <title>Active Sulfur Cycling in an Early Earth Analoge.</title>
        <authorList>
            <person name="Hahn C.R."/>
            <person name="Youssef N.H."/>
            <person name="Elshahed M."/>
        </authorList>
    </citation>
    <scope>NUCLEOTIDE SEQUENCE</scope>
    <source>
        <strain evidence="1">Zod_Metabat.1151</strain>
    </source>
</reference>
<dbReference type="AlphaFoldDB" id="A0A939C6U3"/>
<keyword evidence="1" id="KW-0808">Transferase</keyword>
<dbReference type="SUPFAM" id="SSF53335">
    <property type="entry name" value="S-adenosyl-L-methionine-dependent methyltransferases"/>
    <property type="match status" value="1"/>
</dbReference>
<dbReference type="EMBL" id="JAFGDB010000090">
    <property type="protein sequence ID" value="MBN2067833.1"/>
    <property type="molecule type" value="Genomic_DNA"/>
</dbReference>